<dbReference type="Proteomes" id="UP000828390">
    <property type="component" value="Unassembled WGS sequence"/>
</dbReference>
<accession>A0A9D4D4K4</accession>
<reference evidence="1" key="1">
    <citation type="journal article" date="2019" name="bioRxiv">
        <title>The Genome of the Zebra Mussel, Dreissena polymorpha: A Resource for Invasive Species Research.</title>
        <authorList>
            <person name="McCartney M.A."/>
            <person name="Auch B."/>
            <person name="Kono T."/>
            <person name="Mallez S."/>
            <person name="Zhang Y."/>
            <person name="Obille A."/>
            <person name="Becker A."/>
            <person name="Abrahante J.E."/>
            <person name="Garbe J."/>
            <person name="Badalamenti J.P."/>
            <person name="Herman A."/>
            <person name="Mangelson H."/>
            <person name="Liachko I."/>
            <person name="Sullivan S."/>
            <person name="Sone E.D."/>
            <person name="Koren S."/>
            <person name="Silverstein K.A.T."/>
            <person name="Beckman K.B."/>
            <person name="Gohl D.M."/>
        </authorList>
    </citation>
    <scope>NUCLEOTIDE SEQUENCE</scope>
    <source>
        <strain evidence="1">Duluth1</strain>
        <tissue evidence="1">Whole animal</tissue>
    </source>
</reference>
<comment type="caution">
    <text evidence="1">The sequence shown here is derived from an EMBL/GenBank/DDBJ whole genome shotgun (WGS) entry which is preliminary data.</text>
</comment>
<evidence type="ECO:0000313" key="2">
    <source>
        <dbReference type="Proteomes" id="UP000828390"/>
    </source>
</evidence>
<sequence length="58" mass="6335">MGKPLTTSVSGESLKVKLLTSEDRPFDGLSDFFLPIGGAVHDCQRQKQTKNVNLMNGK</sequence>
<organism evidence="1 2">
    <name type="scientific">Dreissena polymorpha</name>
    <name type="common">Zebra mussel</name>
    <name type="synonym">Mytilus polymorpha</name>
    <dbReference type="NCBI Taxonomy" id="45954"/>
    <lineage>
        <taxon>Eukaryota</taxon>
        <taxon>Metazoa</taxon>
        <taxon>Spiralia</taxon>
        <taxon>Lophotrochozoa</taxon>
        <taxon>Mollusca</taxon>
        <taxon>Bivalvia</taxon>
        <taxon>Autobranchia</taxon>
        <taxon>Heteroconchia</taxon>
        <taxon>Euheterodonta</taxon>
        <taxon>Imparidentia</taxon>
        <taxon>Neoheterodontei</taxon>
        <taxon>Myida</taxon>
        <taxon>Dreissenoidea</taxon>
        <taxon>Dreissenidae</taxon>
        <taxon>Dreissena</taxon>
    </lineage>
</organism>
<dbReference type="AlphaFoldDB" id="A0A9D4D4K4"/>
<protein>
    <submittedName>
        <fullName evidence="1">Uncharacterized protein</fullName>
    </submittedName>
</protein>
<evidence type="ECO:0000313" key="1">
    <source>
        <dbReference type="EMBL" id="KAH3738057.1"/>
    </source>
</evidence>
<name>A0A9D4D4K4_DREPO</name>
<dbReference type="EMBL" id="JAIWYP010000011">
    <property type="protein sequence ID" value="KAH3738057.1"/>
    <property type="molecule type" value="Genomic_DNA"/>
</dbReference>
<reference evidence="1" key="2">
    <citation type="submission" date="2020-11" db="EMBL/GenBank/DDBJ databases">
        <authorList>
            <person name="McCartney M.A."/>
            <person name="Auch B."/>
            <person name="Kono T."/>
            <person name="Mallez S."/>
            <person name="Becker A."/>
            <person name="Gohl D.M."/>
            <person name="Silverstein K.A.T."/>
            <person name="Koren S."/>
            <person name="Bechman K.B."/>
            <person name="Herman A."/>
            <person name="Abrahante J.E."/>
            <person name="Garbe J."/>
        </authorList>
    </citation>
    <scope>NUCLEOTIDE SEQUENCE</scope>
    <source>
        <strain evidence="1">Duluth1</strain>
        <tissue evidence="1">Whole animal</tissue>
    </source>
</reference>
<keyword evidence="2" id="KW-1185">Reference proteome</keyword>
<proteinExistence type="predicted"/>
<gene>
    <name evidence="1" type="ORF">DPMN_044664</name>
</gene>